<reference evidence="1" key="1">
    <citation type="submission" date="2014-09" db="EMBL/GenBank/DDBJ databases">
        <authorList>
            <person name="Magalhaes I.L.F."/>
            <person name="Oliveira U."/>
            <person name="Santos F.R."/>
            <person name="Vidigal T.H.D.A."/>
            <person name="Brescovit A.D."/>
            <person name="Santos A.J."/>
        </authorList>
    </citation>
    <scope>NUCLEOTIDE SEQUENCE</scope>
    <source>
        <tissue evidence="1">Shoot tissue taken approximately 20 cm above the soil surface</tissue>
    </source>
</reference>
<evidence type="ECO:0000313" key="1">
    <source>
        <dbReference type="EMBL" id="JAD89786.1"/>
    </source>
</evidence>
<name>A0A0A9DPP0_ARUDO</name>
<accession>A0A0A9DPP0</accession>
<sequence length="26" mass="3206">MHQLCHFDYPMRLNTIFICLPLSKQR</sequence>
<reference evidence="1" key="2">
    <citation type="journal article" date="2015" name="Data Brief">
        <title>Shoot transcriptome of the giant reed, Arundo donax.</title>
        <authorList>
            <person name="Barrero R.A."/>
            <person name="Guerrero F.D."/>
            <person name="Moolhuijzen P."/>
            <person name="Goolsby J.A."/>
            <person name="Tidwell J."/>
            <person name="Bellgard S.E."/>
            <person name="Bellgard M.I."/>
        </authorList>
    </citation>
    <scope>NUCLEOTIDE SEQUENCE</scope>
    <source>
        <tissue evidence="1">Shoot tissue taken approximately 20 cm above the soil surface</tissue>
    </source>
</reference>
<dbReference type="AlphaFoldDB" id="A0A0A9DPP0"/>
<protein>
    <submittedName>
        <fullName evidence="1">Uncharacterized protein</fullName>
    </submittedName>
</protein>
<organism evidence="1">
    <name type="scientific">Arundo donax</name>
    <name type="common">Giant reed</name>
    <name type="synonym">Donax arundinaceus</name>
    <dbReference type="NCBI Taxonomy" id="35708"/>
    <lineage>
        <taxon>Eukaryota</taxon>
        <taxon>Viridiplantae</taxon>
        <taxon>Streptophyta</taxon>
        <taxon>Embryophyta</taxon>
        <taxon>Tracheophyta</taxon>
        <taxon>Spermatophyta</taxon>
        <taxon>Magnoliopsida</taxon>
        <taxon>Liliopsida</taxon>
        <taxon>Poales</taxon>
        <taxon>Poaceae</taxon>
        <taxon>PACMAD clade</taxon>
        <taxon>Arundinoideae</taxon>
        <taxon>Arundineae</taxon>
        <taxon>Arundo</taxon>
    </lineage>
</organism>
<dbReference type="EMBL" id="GBRH01208109">
    <property type="protein sequence ID" value="JAD89786.1"/>
    <property type="molecule type" value="Transcribed_RNA"/>
</dbReference>
<proteinExistence type="predicted"/>